<dbReference type="AlphaFoldDB" id="A0A0D2FYH0"/>
<dbReference type="VEuPathDB" id="FungiDB:Z518_02015"/>
<dbReference type="InterPro" id="IPR036864">
    <property type="entry name" value="Zn2-C6_fun-type_DNA-bd_sf"/>
</dbReference>
<evidence type="ECO:0000256" key="1">
    <source>
        <dbReference type="ARBA" id="ARBA00023015"/>
    </source>
</evidence>
<feature type="domain" description="Zn(2)-C6 fungal-type" evidence="6">
    <location>
        <begin position="40"/>
        <end position="70"/>
    </location>
</feature>
<organism evidence="7 8">
    <name type="scientific">Rhinocladiella mackenziei CBS 650.93</name>
    <dbReference type="NCBI Taxonomy" id="1442369"/>
    <lineage>
        <taxon>Eukaryota</taxon>
        <taxon>Fungi</taxon>
        <taxon>Dikarya</taxon>
        <taxon>Ascomycota</taxon>
        <taxon>Pezizomycotina</taxon>
        <taxon>Eurotiomycetes</taxon>
        <taxon>Chaetothyriomycetidae</taxon>
        <taxon>Chaetothyriales</taxon>
        <taxon>Herpotrichiellaceae</taxon>
        <taxon>Rhinocladiella</taxon>
    </lineage>
</organism>
<dbReference type="InterPro" id="IPR001138">
    <property type="entry name" value="Zn2Cys6_DnaBD"/>
</dbReference>
<dbReference type="SUPFAM" id="SSF57701">
    <property type="entry name" value="Zn2/Cys6 DNA-binding domain"/>
    <property type="match status" value="1"/>
</dbReference>
<gene>
    <name evidence="7" type="ORF">Z518_02015</name>
</gene>
<proteinExistence type="predicted"/>
<dbReference type="OrthoDB" id="4356994at2759"/>
<dbReference type="RefSeq" id="XP_013274498.1">
    <property type="nucleotide sequence ID" value="XM_013419044.1"/>
</dbReference>
<keyword evidence="4" id="KW-0539">Nucleus</keyword>
<keyword evidence="2" id="KW-0238">DNA-binding</keyword>
<evidence type="ECO:0000256" key="2">
    <source>
        <dbReference type="ARBA" id="ARBA00023125"/>
    </source>
</evidence>
<evidence type="ECO:0000259" key="6">
    <source>
        <dbReference type="PROSITE" id="PS50048"/>
    </source>
</evidence>
<accession>A0A0D2FYH0</accession>
<dbReference type="InterPro" id="IPR053181">
    <property type="entry name" value="EcdB-like_regulator"/>
</dbReference>
<feature type="region of interest" description="Disordered" evidence="5">
    <location>
        <begin position="1"/>
        <end position="37"/>
    </location>
</feature>
<dbReference type="Pfam" id="PF00172">
    <property type="entry name" value="Zn_clus"/>
    <property type="match status" value="1"/>
</dbReference>
<dbReference type="Proteomes" id="UP000053617">
    <property type="component" value="Unassembled WGS sequence"/>
</dbReference>
<dbReference type="GO" id="GO:0000981">
    <property type="term" value="F:DNA-binding transcription factor activity, RNA polymerase II-specific"/>
    <property type="evidence" value="ECO:0007669"/>
    <property type="project" value="InterPro"/>
</dbReference>
<keyword evidence="3" id="KW-0804">Transcription</keyword>
<dbReference type="GeneID" id="25290086"/>
<evidence type="ECO:0000313" key="8">
    <source>
        <dbReference type="Proteomes" id="UP000053617"/>
    </source>
</evidence>
<dbReference type="Gene3D" id="4.10.240.10">
    <property type="entry name" value="Zn(2)-C6 fungal-type DNA-binding domain"/>
    <property type="match status" value="1"/>
</dbReference>
<feature type="compositionally biased region" description="Polar residues" evidence="5">
    <location>
        <begin position="103"/>
        <end position="113"/>
    </location>
</feature>
<feature type="region of interest" description="Disordered" evidence="5">
    <location>
        <begin position="103"/>
        <end position="131"/>
    </location>
</feature>
<dbReference type="GO" id="GO:0003677">
    <property type="term" value="F:DNA binding"/>
    <property type="evidence" value="ECO:0007669"/>
    <property type="project" value="UniProtKB-KW"/>
</dbReference>
<dbReference type="HOGENOM" id="CLU_004835_2_0_1"/>
<dbReference type="PANTHER" id="PTHR47785:SF5">
    <property type="entry name" value="ZN(II)2CYS6 TRANSCRIPTION FACTOR (EUROFUNG)"/>
    <property type="match status" value="1"/>
</dbReference>
<evidence type="ECO:0000313" key="7">
    <source>
        <dbReference type="EMBL" id="KIX07362.1"/>
    </source>
</evidence>
<dbReference type="PROSITE" id="PS50048">
    <property type="entry name" value="ZN2_CY6_FUNGAL_2"/>
    <property type="match status" value="1"/>
</dbReference>
<keyword evidence="1" id="KW-0805">Transcription regulation</keyword>
<evidence type="ECO:0000256" key="4">
    <source>
        <dbReference type="ARBA" id="ARBA00023242"/>
    </source>
</evidence>
<dbReference type="CDD" id="cd00067">
    <property type="entry name" value="GAL4"/>
    <property type="match status" value="1"/>
</dbReference>
<keyword evidence="8" id="KW-1185">Reference proteome</keyword>
<dbReference type="GO" id="GO:0008270">
    <property type="term" value="F:zinc ion binding"/>
    <property type="evidence" value="ECO:0007669"/>
    <property type="project" value="InterPro"/>
</dbReference>
<dbReference type="PANTHER" id="PTHR47785">
    <property type="entry name" value="ZN(II)2CYS6 TRANSCRIPTION FACTOR (EUROFUNG)-RELATED-RELATED"/>
    <property type="match status" value="1"/>
</dbReference>
<evidence type="ECO:0000256" key="3">
    <source>
        <dbReference type="ARBA" id="ARBA00023163"/>
    </source>
</evidence>
<evidence type="ECO:0000256" key="5">
    <source>
        <dbReference type="SAM" id="MobiDB-lite"/>
    </source>
</evidence>
<dbReference type="STRING" id="1442369.A0A0D2FYH0"/>
<dbReference type="EMBL" id="KN847476">
    <property type="protein sequence ID" value="KIX07362.1"/>
    <property type="molecule type" value="Genomic_DNA"/>
</dbReference>
<sequence>MASHLDLDASVHSSQAHHNDVSDGPPRKRKKIGTTGRKAACQPCRMRKVKCDRTKPVCYICKSSGADCHYLNEGSENLTLQTATDRILERIERLQTGLDTLTNVSRTPSTAQSLPDRHPRTVSPSSGAIPEAGFTTLEPSRDFLQIPPHRTSSDSVLCWEIFDKRYGPNALIGALFPSDENGLADLSVQATDDVFAPYRRFKPPQEERIPALIDNFLQNVHTKNPVLQVELLVEEGRKAAQRGLGWDAWSCLVLLACALGSVAKPFALADSLSSATRAEESGFETMSGDRRGSNDVFARELEDGESYFLLASRRLGTLKHTLLGAQCHFLAGVYLMYTLRPLLSWQYFYHASILFQLHLKTTHGIHGISGRLEIPAAHLNTMDRNRRRLEQSLYWSCFKSECEFRVELPLPQSEIGNIQHPNLFPSPPSPATPVLVDHHFSPQMVGYSNPRGAESMRTPASNVASNPQTEEEIFLKQHSKQLCREEESWYYYLTEIALRRIGNRIINTFFRQERTSWLNIRPLLRIAQEFDVQVSSWSANLPPAMKHYEATSTIKAPMLNTQRGDPENFVSRELSWATENRILEMRSWLYQPFLYYFIHSSSITSRRTSANIYSTNGSHSRGNIDSLLNPVTDHVSTMIMSDSLDDEENATLHHMITSGIECNLKILDVRSLQHRHHGLWYDLRSLMCASLILLGIAKSGHANWIPGGLDILWGSSHPQNSNPNSMLPVGGKIGNVLSQFKFWSSECPDLLRHRDILLEVTRQLRQQLQRTGMTIFSGTVLDENNYECEN</sequence>
<dbReference type="SMART" id="SM00066">
    <property type="entry name" value="GAL4"/>
    <property type="match status" value="1"/>
</dbReference>
<protein>
    <recommendedName>
        <fullName evidence="6">Zn(2)-C6 fungal-type domain-containing protein</fullName>
    </recommendedName>
</protein>
<reference evidence="7 8" key="1">
    <citation type="submission" date="2015-01" db="EMBL/GenBank/DDBJ databases">
        <title>The Genome Sequence of Rhinocladiella mackenzie CBS 650.93.</title>
        <authorList>
            <consortium name="The Broad Institute Genomics Platform"/>
            <person name="Cuomo C."/>
            <person name="de Hoog S."/>
            <person name="Gorbushina A."/>
            <person name="Stielow B."/>
            <person name="Teixiera M."/>
            <person name="Abouelleil A."/>
            <person name="Chapman S.B."/>
            <person name="Priest M."/>
            <person name="Young S.K."/>
            <person name="Wortman J."/>
            <person name="Nusbaum C."/>
            <person name="Birren B."/>
        </authorList>
    </citation>
    <scope>NUCLEOTIDE SEQUENCE [LARGE SCALE GENOMIC DNA]</scope>
    <source>
        <strain evidence="7 8">CBS 650.93</strain>
    </source>
</reference>
<name>A0A0D2FYH0_9EURO</name>
<dbReference type="CDD" id="cd12148">
    <property type="entry name" value="fungal_TF_MHR"/>
    <property type="match status" value="1"/>
</dbReference>
<dbReference type="PROSITE" id="PS00463">
    <property type="entry name" value="ZN2_CY6_FUNGAL_1"/>
    <property type="match status" value="1"/>
</dbReference>